<dbReference type="InterPro" id="IPR006659">
    <property type="entry name" value="Arsenate_reductase"/>
</dbReference>
<proteinExistence type="inferred from homology"/>
<organism evidence="8 9">
    <name type="scientific">Sphingobium fuliginis (strain ATCC 27551)</name>
    <dbReference type="NCBI Taxonomy" id="336203"/>
    <lineage>
        <taxon>Bacteria</taxon>
        <taxon>Pseudomonadati</taxon>
        <taxon>Pseudomonadota</taxon>
        <taxon>Alphaproteobacteria</taxon>
        <taxon>Sphingomonadales</taxon>
        <taxon>Sphingomonadaceae</taxon>
        <taxon>Sphingobium</taxon>
    </lineage>
</organism>
<dbReference type="PANTHER" id="PTHR30041:SF5">
    <property type="entry name" value="ARSENATE REDUCTASE-RELATED"/>
    <property type="match status" value="1"/>
</dbReference>
<keyword evidence="9" id="KW-1185">Reference proteome</keyword>
<keyword evidence="2" id="KW-0059">Arsenical resistance</keyword>
<dbReference type="CDD" id="cd03034">
    <property type="entry name" value="ArsC_ArsC"/>
    <property type="match status" value="1"/>
</dbReference>
<dbReference type="Gene3D" id="3.40.30.10">
    <property type="entry name" value="Glutaredoxin"/>
    <property type="match status" value="1"/>
</dbReference>
<dbReference type="NCBIfam" id="TIGR00014">
    <property type="entry name" value="arsC"/>
    <property type="match status" value="1"/>
</dbReference>
<dbReference type="PANTHER" id="PTHR30041">
    <property type="entry name" value="ARSENATE REDUCTASE"/>
    <property type="match status" value="1"/>
</dbReference>
<evidence type="ECO:0000313" key="8">
    <source>
        <dbReference type="EMBL" id="GFZ78329.1"/>
    </source>
</evidence>
<dbReference type="EC" id="1.20.4.1" evidence="4 7"/>
<sequence>MLKDRAPVTTIVIYHNPGCGTSRNTLALIRNSGVEPHVVEYLRTPPSRALLIEMIERAGMTPRALLREKGTPYADLGLGDDTLSDETLIDAMMAHPILINRPLVVTPLGVKLCRPSEAVLDILPDAQRGAFAKEDGEQVVDGAGNRITAA</sequence>
<dbReference type="InterPro" id="IPR036249">
    <property type="entry name" value="Thioredoxin-like_sf"/>
</dbReference>
<comment type="similarity">
    <text evidence="1 6 7">Belongs to the ArsC family.</text>
</comment>
<dbReference type="PROSITE" id="PS51353">
    <property type="entry name" value="ARSC"/>
    <property type="match status" value="1"/>
</dbReference>
<name>A0ABQ1EMN5_SPHSA</name>
<dbReference type="Proteomes" id="UP000628109">
    <property type="component" value="Unassembled WGS sequence"/>
</dbReference>
<evidence type="ECO:0000256" key="1">
    <source>
        <dbReference type="ARBA" id="ARBA00007198"/>
    </source>
</evidence>
<keyword evidence="3 7" id="KW-0560">Oxidoreductase</keyword>
<reference evidence="9" key="1">
    <citation type="journal article" date="2019" name="Int. J. Syst. Evol. Microbiol.">
        <title>The Global Catalogue of Microorganisms (GCM) 10K type strain sequencing project: providing services to taxonomists for standard genome sequencing and annotation.</title>
        <authorList>
            <consortium name="The Broad Institute Genomics Platform"/>
            <consortium name="The Broad Institute Genome Sequencing Center for Infectious Disease"/>
            <person name="Wu L."/>
            <person name="Ma J."/>
        </authorList>
    </citation>
    <scope>NUCLEOTIDE SEQUENCE [LARGE SCALE GENOMIC DNA]</scope>
    <source>
        <strain evidence="9">CCM 7327</strain>
    </source>
</reference>
<dbReference type="SUPFAM" id="SSF52833">
    <property type="entry name" value="Thioredoxin-like"/>
    <property type="match status" value="1"/>
</dbReference>
<evidence type="ECO:0000256" key="7">
    <source>
        <dbReference type="RuleBase" id="RU362029"/>
    </source>
</evidence>
<evidence type="ECO:0000256" key="2">
    <source>
        <dbReference type="ARBA" id="ARBA00022849"/>
    </source>
</evidence>
<gene>
    <name evidence="8" type="ORF">GCM10019071_03440</name>
</gene>
<evidence type="ECO:0000256" key="5">
    <source>
        <dbReference type="ARBA" id="ARBA00039879"/>
    </source>
</evidence>
<comment type="catalytic activity">
    <reaction evidence="7">
        <text>[glutaredoxin]-dithiol + arsenate + glutathione + H(+) = glutathionyl-S-S-[glutaredoxin] + arsenite + H2O</text>
        <dbReference type="Rhea" id="RHEA:22016"/>
        <dbReference type="Rhea" id="RHEA-COMP:10729"/>
        <dbReference type="Rhea" id="RHEA-COMP:17668"/>
        <dbReference type="ChEBI" id="CHEBI:15377"/>
        <dbReference type="ChEBI" id="CHEBI:15378"/>
        <dbReference type="ChEBI" id="CHEBI:29242"/>
        <dbReference type="ChEBI" id="CHEBI:29950"/>
        <dbReference type="ChEBI" id="CHEBI:48597"/>
        <dbReference type="ChEBI" id="CHEBI:57925"/>
        <dbReference type="ChEBI" id="CHEBI:146199"/>
        <dbReference type="EC" id="1.20.4.1"/>
    </reaction>
</comment>
<evidence type="ECO:0000256" key="6">
    <source>
        <dbReference type="PROSITE-ProRule" id="PRU01282"/>
    </source>
</evidence>
<evidence type="ECO:0000256" key="3">
    <source>
        <dbReference type="ARBA" id="ARBA00023002"/>
    </source>
</evidence>
<dbReference type="InterPro" id="IPR006660">
    <property type="entry name" value="Arsenate_reductase-like"/>
</dbReference>
<evidence type="ECO:0000256" key="4">
    <source>
        <dbReference type="ARBA" id="ARBA00038969"/>
    </source>
</evidence>
<accession>A0ABQ1EMN5</accession>
<dbReference type="Pfam" id="PF03960">
    <property type="entry name" value="ArsC"/>
    <property type="match status" value="1"/>
</dbReference>
<comment type="caution">
    <text evidence="8">The sequence shown here is derived from an EMBL/GenBank/DDBJ whole genome shotgun (WGS) entry which is preliminary data.</text>
</comment>
<dbReference type="EMBL" id="BMDU01000001">
    <property type="protein sequence ID" value="GFZ78329.1"/>
    <property type="molecule type" value="Genomic_DNA"/>
</dbReference>
<evidence type="ECO:0000313" key="9">
    <source>
        <dbReference type="Proteomes" id="UP000628109"/>
    </source>
</evidence>
<protein>
    <recommendedName>
        <fullName evidence="5 7">Arsenate reductase</fullName>
        <ecNumber evidence="4 7">1.20.4.1</ecNumber>
    </recommendedName>
</protein>